<evidence type="ECO:0000313" key="1">
    <source>
        <dbReference type="EMBL" id="DAD86326.1"/>
    </source>
</evidence>
<reference evidence="1" key="1">
    <citation type="journal article" date="2021" name="Proc. Natl. Acad. Sci. U.S.A.">
        <title>A Catalog of Tens of Thousands of Viruses from Human Metagenomes Reveals Hidden Associations with Chronic Diseases.</title>
        <authorList>
            <person name="Tisza M.J."/>
            <person name="Buck C.B."/>
        </authorList>
    </citation>
    <scope>NUCLEOTIDE SEQUENCE</scope>
    <source>
        <strain evidence="1">Ctsus30</strain>
    </source>
</reference>
<sequence>MPIHERAPDVCCPTRGKDNVFTYVQGFGV</sequence>
<dbReference type="EMBL" id="BK014997">
    <property type="protein sequence ID" value="DAD86326.1"/>
    <property type="molecule type" value="Genomic_DNA"/>
</dbReference>
<protein>
    <submittedName>
        <fullName evidence="1">Uncharacterized protein</fullName>
    </submittedName>
</protein>
<organism evidence="1">
    <name type="scientific">Siphoviridae sp. ctsus30</name>
    <dbReference type="NCBI Taxonomy" id="2826488"/>
    <lineage>
        <taxon>Viruses</taxon>
        <taxon>Duplodnaviria</taxon>
        <taxon>Heunggongvirae</taxon>
        <taxon>Uroviricota</taxon>
        <taxon>Caudoviricetes</taxon>
    </lineage>
</organism>
<name>A0A8S5MVE3_9CAUD</name>
<accession>A0A8S5MVE3</accession>
<proteinExistence type="predicted"/>